<reference evidence="2 3" key="2">
    <citation type="submission" date="2006-07" db="EMBL/GenBank/DDBJ databases">
        <title>Sequencing of the draft genome and assembly of Chlorobium ferroxidans DSM 13031.</title>
        <authorList>
            <consortium name="US DOE Joint Genome Institute (JGI-PGF)"/>
            <person name="Copeland A."/>
            <person name="Lucas S."/>
            <person name="Lapidus A."/>
            <person name="Barry K."/>
            <person name="Glavina del Rio T."/>
            <person name="Dalin E."/>
            <person name="Tice H."/>
            <person name="Bruce D."/>
            <person name="Pitluck S."/>
            <person name="Richardson P."/>
        </authorList>
    </citation>
    <scope>NUCLEOTIDE SEQUENCE [LARGE SCALE GENOMIC DNA]</scope>
    <source>
        <strain evidence="2 3">DSM 13031</strain>
    </source>
</reference>
<accession>Q0YP79</accession>
<evidence type="ECO:0000313" key="2">
    <source>
        <dbReference type="EMBL" id="EAT58109.1"/>
    </source>
</evidence>
<dbReference type="NCBIfam" id="TIGR02145">
    <property type="entry name" value="Fib_succ_major"/>
    <property type="match status" value="1"/>
</dbReference>
<dbReference type="EMBL" id="AASE01000032">
    <property type="protein sequence ID" value="EAT58109.1"/>
    <property type="molecule type" value="Genomic_DNA"/>
</dbReference>
<dbReference type="Pfam" id="PF09603">
    <property type="entry name" value="Fib_succ_major"/>
    <property type="match status" value="1"/>
</dbReference>
<sequence>MAVITSNGVTLCRSGAFTVTRVVTLLLLLAGCSSRPEKVVDQDGNSYNAVQIGSMVWTGKNLDVAHYRNGDAIPEVKDPEAWALLKTGAWCYNSNRLEHGKIYGKLYNWYAVKDPRGLAPKGWHVATDAEWNKLGELLGGSENAGGAIKSATLWRAVQGSVNGKSGFEALPGGARRDNDGYFMPPGDYSRLWSSTESGAKSAWGRSLGYYDAALRRGMANKNIGFSVRCVKD</sequence>
<protein>
    <recommendedName>
        <fullName evidence="1">Fibrobacter succinogenes major paralogous domain-containing protein</fullName>
    </recommendedName>
</protein>
<evidence type="ECO:0000313" key="3">
    <source>
        <dbReference type="Proteomes" id="UP000004162"/>
    </source>
</evidence>
<feature type="domain" description="Fibrobacter succinogenes major paralogous" evidence="1">
    <location>
        <begin position="50"/>
        <end position="231"/>
    </location>
</feature>
<proteinExistence type="predicted"/>
<dbReference type="OrthoDB" id="9805760at2"/>
<reference evidence="2 3" key="1">
    <citation type="submission" date="2006-07" db="EMBL/GenBank/DDBJ databases">
        <title>Annotation of the draft genome assembly of Chlorobium ferroxidans DSM 13031.</title>
        <authorList>
            <consortium name="US DOE Joint Genome Institute (JGI-ORNL)"/>
            <person name="Larimer F."/>
            <person name="Land M."/>
            <person name="Hauser L."/>
        </authorList>
    </citation>
    <scope>NUCLEOTIDE SEQUENCE [LARGE SCALE GENOMIC DNA]</scope>
    <source>
        <strain evidence="2 3">DSM 13031</strain>
    </source>
</reference>
<evidence type="ECO:0000259" key="1">
    <source>
        <dbReference type="Pfam" id="PF09603"/>
    </source>
</evidence>
<gene>
    <name evidence="2" type="ORF">CferDRAFT_0096</name>
</gene>
<comment type="caution">
    <text evidence="2">The sequence shown here is derived from an EMBL/GenBank/DDBJ whole genome shotgun (WGS) entry which is preliminary data.</text>
</comment>
<keyword evidence="3" id="KW-1185">Reference proteome</keyword>
<organism evidence="2 3">
    <name type="scientific">Chlorobium ferrooxidans DSM 13031</name>
    <dbReference type="NCBI Taxonomy" id="377431"/>
    <lineage>
        <taxon>Bacteria</taxon>
        <taxon>Pseudomonadati</taxon>
        <taxon>Chlorobiota</taxon>
        <taxon>Chlorobiia</taxon>
        <taxon>Chlorobiales</taxon>
        <taxon>Chlorobiaceae</taxon>
        <taxon>Chlorobium/Pelodictyon group</taxon>
        <taxon>Chlorobium</taxon>
    </lineage>
</organism>
<dbReference type="AlphaFoldDB" id="Q0YP79"/>
<name>Q0YP79_9CHLB</name>
<dbReference type="InterPro" id="IPR011871">
    <property type="entry name" value="Fib_succ_major"/>
</dbReference>
<dbReference type="RefSeq" id="WP_006367300.1">
    <property type="nucleotide sequence ID" value="NZ_AASE01000032.1"/>
</dbReference>
<dbReference type="Proteomes" id="UP000004162">
    <property type="component" value="Unassembled WGS sequence"/>
</dbReference>